<feature type="signal peptide" evidence="5">
    <location>
        <begin position="1"/>
        <end position="31"/>
    </location>
</feature>
<keyword evidence="8" id="KW-1185">Reference proteome</keyword>
<name>A0ABQ3ALR9_9ACTN</name>
<dbReference type="PROSITE" id="PS01095">
    <property type="entry name" value="GH18_1"/>
    <property type="match status" value="1"/>
</dbReference>
<evidence type="ECO:0000256" key="2">
    <source>
        <dbReference type="ARBA" id="ARBA00023295"/>
    </source>
</evidence>
<dbReference type="SUPFAM" id="SSF51445">
    <property type="entry name" value="(Trans)glycosidases"/>
    <property type="match status" value="1"/>
</dbReference>
<evidence type="ECO:0000256" key="1">
    <source>
        <dbReference type="ARBA" id="ARBA00022801"/>
    </source>
</evidence>
<accession>A0ABQ3ALR9</accession>
<dbReference type="PANTHER" id="PTHR46066:SF2">
    <property type="entry name" value="CHITINASE DOMAIN-CONTAINING PROTEIN 1"/>
    <property type="match status" value="1"/>
</dbReference>
<dbReference type="PANTHER" id="PTHR46066">
    <property type="entry name" value="CHITINASE DOMAIN-CONTAINING PROTEIN 1 FAMILY MEMBER"/>
    <property type="match status" value="1"/>
</dbReference>
<feature type="chain" id="PRO_5045315659" description="GH18 domain-containing protein" evidence="5">
    <location>
        <begin position="32"/>
        <end position="352"/>
    </location>
</feature>
<keyword evidence="1 3" id="KW-0378">Hydrolase</keyword>
<reference evidence="8" key="1">
    <citation type="journal article" date="2019" name="Int. J. Syst. Evol. Microbiol.">
        <title>The Global Catalogue of Microorganisms (GCM) 10K type strain sequencing project: providing services to taxonomists for standard genome sequencing and annotation.</title>
        <authorList>
            <consortium name="The Broad Institute Genomics Platform"/>
            <consortium name="The Broad Institute Genome Sequencing Center for Infectious Disease"/>
            <person name="Wu L."/>
            <person name="Ma J."/>
        </authorList>
    </citation>
    <scope>NUCLEOTIDE SEQUENCE [LARGE SCALE GENOMIC DNA]</scope>
    <source>
        <strain evidence="8">JCM 4594</strain>
    </source>
</reference>
<keyword evidence="2 3" id="KW-0326">Glycosidase</keyword>
<evidence type="ECO:0000256" key="5">
    <source>
        <dbReference type="SAM" id="SignalP"/>
    </source>
</evidence>
<dbReference type="GeneID" id="96294057"/>
<evidence type="ECO:0000313" key="7">
    <source>
        <dbReference type="EMBL" id="GGY58577.1"/>
    </source>
</evidence>
<evidence type="ECO:0000259" key="6">
    <source>
        <dbReference type="PROSITE" id="PS51910"/>
    </source>
</evidence>
<comment type="similarity">
    <text evidence="4">Belongs to the glycosyl hydrolase 18 family.</text>
</comment>
<evidence type="ECO:0000313" key="8">
    <source>
        <dbReference type="Proteomes" id="UP000600946"/>
    </source>
</evidence>
<dbReference type="InterPro" id="IPR029070">
    <property type="entry name" value="Chitinase_insertion_sf"/>
</dbReference>
<comment type="caution">
    <text evidence="7">The sequence shown here is derived from an EMBL/GenBank/DDBJ whole genome shotgun (WGS) entry which is preliminary data.</text>
</comment>
<sequence length="352" mass="38087">MPLRSGARTRLAALCATAATLTALLHSPAHAGEPLPAPPSRTVSGWLPYWDQEGAYADVLRHAAQLHTVSPFWYQAKAADRIDGHPGAGETRIIDGLHQAGIKVVPTVMETLKAGELAAILTDPAARATHVETLLALVRSRAYDGIDIDYESIAPTGDADYPAVRAAYAAFAGELCGRLRASAKSCVLTVSPQTATTGRIWDYAVLGRVADRVRIMGYDLHWQGGDAGPLASPQWYDDILRRATALIPADRLEMGVPAYGWDWVEGGKTRHVTWKEAEALRVAKGAPYRLDPDSGTPHFSYEEDGAVRQVWYQDAAGLTADLPVLSRYGIHHTAIWALGFEDPAVWPVLGRV</sequence>
<evidence type="ECO:0000256" key="3">
    <source>
        <dbReference type="RuleBase" id="RU000489"/>
    </source>
</evidence>
<dbReference type="PROSITE" id="PS51910">
    <property type="entry name" value="GH18_2"/>
    <property type="match status" value="1"/>
</dbReference>
<feature type="domain" description="GH18" evidence="6">
    <location>
        <begin position="44"/>
        <end position="352"/>
    </location>
</feature>
<dbReference type="Gene3D" id="3.10.50.10">
    <property type="match status" value="1"/>
</dbReference>
<keyword evidence="5" id="KW-0732">Signal</keyword>
<dbReference type="InterPro" id="IPR001223">
    <property type="entry name" value="Glyco_hydro18_cat"/>
</dbReference>
<dbReference type="InterPro" id="IPR017853">
    <property type="entry name" value="GH"/>
</dbReference>
<organism evidence="7 8">
    <name type="scientific">Streptomyces xanthochromogenes</name>
    <dbReference type="NCBI Taxonomy" id="67384"/>
    <lineage>
        <taxon>Bacteria</taxon>
        <taxon>Bacillati</taxon>
        <taxon>Actinomycetota</taxon>
        <taxon>Actinomycetes</taxon>
        <taxon>Kitasatosporales</taxon>
        <taxon>Streptomycetaceae</taxon>
        <taxon>Streptomyces</taxon>
    </lineage>
</organism>
<dbReference type="RefSeq" id="WP_190028797.1">
    <property type="nucleotide sequence ID" value="NZ_BMUU01000013.1"/>
</dbReference>
<evidence type="ECO:0000256" key="4">
    <source>
        <dbReference type="RuleBase" id="RU004453"/>
    </source>
</evidence>
<proteinExistence type="inferred from homology"/>
<dbReference type="EMBL" id="BMUU01000013">
    <property type="protein sequence ID" value="GGY58577.1"/>
    <property type="molecule type" value="Genomic_DNA"/>
</dbReference>
<dbReference type="Proteomes" id="UP000600946">
    <property type="component" value="Unassembled WGS sequence"/>
</dbReference>
<protein>
    <recommendedName>
        <fullName evidence="6">GH18 domain-containing protein</fullName>
    </recommendedName>
</protein>
<dbReference type="Pfam" id="PF00704">
    <property type="entry name" value="Glyco_hydro_18"/>
    <property type="match status" value="1"/>
</dbReference>
<dbReference type="InterPro" id="IPR001579">
    <property type="entry name" value="Glyco_hydro_18_chit_AS"/>
</dbReference>
<gene>
    <name evidence="7" type="ORF">GCM10010326_61570</name>
</gene>
<dbReference type="Gene3D" id="3.20.20.80">
    <property type="entry name" value="Glycosidases"/>
    <property type="match status" value="1"/>
</dbReference>